<protein>
    <submittedName>
        <fullName evidence="1">Uncharacterized protein</fullName>
    </submittedName>
</protein>
<gene>
    <name evidence="1" type="ORF">ACFQ0E_09595</name>
</gene>
<keyword evidence="2" id="KW-1185">Reference proteome</keyword>
<name>A0ABW2YF20_9GAMM</name>
<accession>A0ABW2YF20</accession>
<dbReference type="Proteomes" id="UP001597110">
    <property type="component" value="Unassembled WGS sequence"/>
</dbReference>
<dbReference type="EMBL" id="JBHTIF010000001">
    <property type="protein sequence ID" value="MFD0725850.1"/>
    <property type="molecule type" value="Genomic_DNA"/>
</dbReference>
<reference evidence="2" key="1">
    <citation type="journal article" date="2019" name="Int. J. Syst. Evol. Microbiol.">
        <title>The Global Catalogue of Microorganisms (GCM) 10K type strain sequencing project: providing services to taxonomists for standard genome sequencing and annotation.</title>
        <authorList>
            <consortium name="The Broad Institute Genomics Platform"/>
            <consortium name="The Broad Institute Genome Sequencing Center for Infectious Disease"/>
            <person name="Wu L."/>
            <person name="Ma J."/>
        </authorList>
    </citation>
    <scope>NUCLEOTIDE SEQUENCE [LARGE SCALE GENOMIC DNA]</scope>
    <source>
        <strain evidence="2">CCUG 55585</strain>
    </source>
</reference>
<sequence length="59" mass="6432">MSKTDDCRMRARAEQGLAHARHRGFCKMDEKASLFMAIRAVEQASSTVCGNLDAFAAVA</sequence>
<proteinExistence type="predicted"/>
<organism evidence="1 2">
    <name type="scientific">Lysobacter brunescens</name>
    <dbReference type="NCBI Taxonomy" id="262323"/>
    <lineage>
        <taxon>Bacteria</taxon>
        <taxon>Pseudomonadati</taxon>
        <taxon>Pseudomonadota</taxon>
        <taxon>Gammaproteobacteria</taxon>
        <taxon>Lysobacterales</taxon>
        <taxon>Lysobacteraceae</taxon>
        <taxon>Lysobacter</taxon>
    </lineage>
</organism>
<dbReference type="RefSeq" id="WP_386823428.1">
    <property type="nucleotide sequence ID" value="NZ_JBHTIF010000001.1"/>
</dbReference>
<comment type="caution">
    <text evidence="1">The sequence shown here is derived from an EMBL/GenBank/DDBJ whole genome shotgun (WGS) entry which is preliminary data.</text>
</comment>
<evidence type="ECO:0000313" key="1">
    <source>
        <dbReference type="EMBL" id="MFD0725850.1"/>
    </source>
</evidence>
<evidence type="ECO:0000313" key="2">
    <source>
        <dbReference type="Proteomes" id="UP001597110"/>
    </source>
</evidence>